<evidence type="ECO:0000256" key="5">
    <source>
        <dbReference type="ARBA" id="ARBA00022729"/>
    </source>
</evidence>
<dbReference type="InterPro" id="IPR005556">
    <property type="entry name" value="SUN"/>
</dbReference>
<evidence type="ECO:0000256" key="7">
    <source>
        <dbReference type="ARBA" id="ARBA00023277"/>
    </source>
</evidence>
<comment type="similarity">
    <text evidence="2">Belongs to the SUN family.</text>
</comment>
<sequence length="453" mass="46539">MKYTIALLSAAAVLSAAQPHGHAHHRAHQKRDLDSYGGKDDYVVQGPTVIAYVLNGKEISEQEVQEGIRNGSLVWAPSGDISSKGSSTSDASTEAAPSYVAPAPYVAPSDSSTSSGTSSAENMSSPAPVYTPASSPASSYYAPLSSSSSAPSSYSTPSSSSSSSGSGSSSSSGSGVNTPFPDGEIPCSHFPSDYGAVAVDWLGLGGWTGVQNCEGETSAGFTDIVTATQGGCVENAYCSYSCQAGYQKSQWPKFQGKDGQSVGGVVCKNGTLHKTNTDFDTLCIPGASEVTILVKNSMSENVAVCRTDYPGTEAETVPLNVEGGATENLTCPDASTYYTWEGGHTSAQYYVNPKGVSVSDACQWGSSANPWGNWAPLNLGVGYSANAAWLAIFQNSPTTSAKLDFTVTVTGDGVSGSCKYSNGQYCSDSGCSSTTGCTVSLTSGTATFEFTDS</sequence>
<evidence type="ECO:0000256" key="11">
    <source>
        <dbReference type="SAM" id="MobiDB-lite"/>
    </source>
</evidence>
<feature type="region of interest" description="Disordered" evidence="11">
    <location>
        <begin position="73"/>
        <end position="132"/>
    </location>
</feature>
<dbReference type="OrthoDB" id="5339822at2759"/>
<evidence type="ECO:0000256" key="1">
    <source>
        <dbReference type="ARBA" id="ARBA00004191"/>
    </source>
</evidence>
<evidence type="ECO:0000256" key="3">
    <source>
        <dbReference type="ARBA" id="ARBA00022512"/>
    </source>
</evidence>
<dbReference type="GO" id="GO:0031505">
    <property type="term" value="P:fungal-type cell wall organization"/>
    <property type="evidence" value="ECO:0007669"/>
    <property type="project" value="TreeGrafter"/>
</dbReference>
<comment type="subcellular location">
    <subcellularLocation>
        <location evidence="1">Secreted</location>
        <location evidence="1">Cell wall</location>
    </subcellularLocation>
</comment>
<evidence type="ECO:0000313" key="14">
    <source>
        <dbReference type="Proteomes" id="UP000799436"/>
    </source>
</evidence>
<dbReference type="PANTHER" id="PTHR31316:SF0">
    <property type="entry name" value="SECRETED BETA-GLUCOSIDASE SIM1-RELATED"/>
    <property type="match status" value="1"/>
</dbReference>
<dbReference type="Pfam" id="PF03856">
    <property type="entry name" value="SUN"/>
    <property type="match status" value="1"/>
</dbReference>
<feature type="chain" id="PRO_5026054442" evidence="12">
    <location>
        <begin position="18"/>
        <end position="453"/>
    </location>
</feature>
<keyword evidence="4" id="KW-0964">Secreted</keyword>
<dbReference type="Proteomes" id="UP000799436">
    <property type="component" value="Unassembled WGS sequence"/>
</dbReference>
<keyword evidence="10" id="KW-0624">Polysaccharide degradation</keyword>
<keyword evidence="3" id="KW-0134">Cell wall</keyword>
<gene>
    <name evidence="13" type="ORF">EJ03DRAFT_346864</name>
</gene>
<dbReference type="PANTHER" id="PTHR31316">
    <property type="entry name" value="BETA-GLUCOSIDASE-LIKE PROTEIN NCA3, MITOCHONDRIAL-RELATED"/>
    <property type="match status" value="1"/>
</dbReference>
<keyword evidence="9" id="KW-0961">Cell wall biogenesis/degradation</keyword>
<evidence type="ECO:0000256" key="12">
    <source>
        <dbReference type="SAM" id="SignalP"/>
    </source>
</evidence>
<dbReference type="AlphaFoldDB" id="A0A6G1LP69"/>
<evidence type="ECO:0000256" key="2">
    <source>
        <dbReference type="ARBA" id="ARBA00010579"/>
    </source>
</evidence>
<protein>
    <submittedName>
        <fullName evidence="13">SUN-domain-containing protein</fullName>
    </submittedName>
</protein>
<evidence type="ECO:0000313" key="13">
    <source>
        <dbReference type="EMBL" id="KAF2774238.1"/>
    </source>
</evidence>
<keyword evidence="5 12" id="KW-0732">Signal</keyword>
<reference evidence="13" key="1">
    <citation type="journal article" date="2020" name="Stud. Mycol.">
        <title>101 Dothideomycetes genomes: a test case for predicting lifestyles and emergence of pathogens.</title>
        <authorList>
            <person name="Haridas S."/>
            <person name="Albert R."/>
            <person name="Binder M."/>
            <person name="Bloem J."/>
            <person name="Labutti K."/>
            <person name="Salamov A."/>
            <person name="Andreopoulos B."/>
            <person name="Baker S."/>
            <person name="Barry K."/>
            <person name="Bills G."/>
            <person name="Bluhm B."/>
            <person name="Cannon C."/>
            <person name="Castanera R."/>
            <person name="Culley D."/>
            <person name="Daum C."/>
            <person name="Ezra D."/>
            <person name="Gonzalez J."/>
            <person name="Henrissat B."/>
            <person name="Kuo A."/>
            <person name="Liang C."/>
            <person name="Lipzen A."/>
            <person name="Lutzoni F."/>
            <person name="Magnuson J."/>
            <person name="Mondo S."/>
            <person name="Nolan M."/>
            <person name="Ohm R."/>
            <person name="Pangilinan J."/>
            <person name="Park H.-J."/>
            <person name="Ramirez L."/>
            <person name="Alfaro M."/>
            <person name="Sun H."/>
            <person name="Tritt A."/>
            <person name="Yoshinaga Y."/>
            <person name="Zwiers L.-H."/>
            <person name="Turgeon B."/>
            <person name="Goodwin S."/>
            <person name="Spatafora J."/>
            <person name="Crous P."/>
            <person name="Grigoriev I."/>
        </authorList>
    </citation>
    <scope>NUCLEOTIDE SEQUENCE</scope>
    <source>
        <strain evidence="13">CBS 116005</strain>
    </source>
</reference>
<dbReference type="GO" id="GO:0009986">
    <property type="term" value="C:cell surface"/>
    <property type="evidence" value="ECO:0007669"/>
    <property type="project" value="TreeGrafter"/>
</dbReference>
<feature type="region of interest" description="Disordered" evidence="11">
    <location>
        <begin position="19"/>
        <end position="39"/>
    </location>
</feature>
<feature type="signal peptide" evidence="12">
    <location>
        <begin position="1"/>
        <end position="17"/>
    </location>
</feature>
<evidence type="ECO:0000256" key="6">
    <source>
        <dbReference type="ARBA" id="ARBA00022801"/>
    </source>
</evidence>
<dbReference type="InterPro" id="IPR051526">
    <property type="entry name" value="Beta-Glucosidase_SUN"/>
</dbReference>
<accession>A0A6G1LP69</accession>
<keyword evidence="6" id="KW-0378">Hydrolase</keyword>
<dbReference type="GO" id="GO:0000272">
    <property type="term" value="P:polysaccharide catabolic process"/>
    <property type="evidence" value="ECO:0007669"/>
    <property type="project" value="UniProtKB-KW"/>
</dbReference>
<dbReference type="GO" id="GO:0016798">
    <property type="term" value="F:hydrolase activity, acting on glycosyl bonds"/>
    <property type="evidence" value="ECO:0007669"/>
    <property type="project" value="UniProtKB-KW"/>
</dbReference>
<evidence type="ECO:0000256" key="10">
    <source>
        <dbReference type="ARBA" id="ARBA00023326"/>
    </source>
</evidence>
<feature type="compositionally biased region" description="Low complexity" evidence="11">
    <location>
        <begin position="78"/>
        <end position="132"/>
    </location>
</feature>
<keyword evidence="8" id="KW-0326">Glycosidase</keyword>
<proteinExistence type="inferred from homology"/>
<evidence type="ECO:0000256" key="9">
    <source>
        <dbReference type="ARBA" id="ARBA00023316"/>
    </source>
</evidence>
<feature type="region of interest" description="Disordered" evidence="11">
    <location>
        <begin position="148"/>
        <end position="180"/>
    </location>
</feature>
<feature type="compositionally biased region" description="Basic and acidic residues" evidence="11">
    <location>
        <begin position="30"/>
        <end position="39"/>
    </location>
</feature>
<name>A0A6G1LP69_9PEZI</name>
<organism evidence="13 14">
    <name type="scientific">Teratosphaeria nubilosa</name>
    <dbReference type="NCBI Taxonomy" id="161662"/>
    <lineage>
        <taxon>Eukaryota</taxon>
        <taxon>Fungi</taxon>
        <taxon>Dikarya</taxon>
        <taxon>Ascomycota</taxon>
        <taxon>Pezizomycotina</taxon>
        <taxon>Dothideomycetes</taxon>
        <taxon>Dothideomycetidae</taxon>
        <taxon>Mycosphaerellales</taxon>
        <taxon>Teratosphaeriaceae</taxon>
        <taxon>Teratosphaeria</taxon>
    </lineage>
</organism>
<dbReference type="GO" id="GO:0009277">
    <property type="term" value="C:fungal-type cell wall"/>
    <property type="evidence" value="ECO:0007669"/>
    <property type="project" value="TreeGrafter"/>
</dbReference>
<keyword evidence="14" id="KW-1185">Reference proteome</keyword>
<feature type="compositionally biased region" description="Low complexity" evidence="11">
    <location>
        <begin position="148"/>
        <end position="175"/>
    </location>
</feature>
<evidence type="ECO:0000256" key="8">
    <source>
        <dbReference type="ARBA" id="ARBA00023295"/>
    </source>
</evidence>
<dbReference type="EMBL" id="ML995808">
    <property type="protein sequence ID" value="KAF2774238.1"/>
    <property type="molecule type" value="Genomic_DNA"/>
</dbReference>
<evidence type="ECO:0000256" key="4">
    <source>
        <dbReference type="ARBA" id="ARBA00022525"/>
    </source>
</evidence>
<keyword evidence="7" id="KW-0119">Carbohydrate metabolism</keyword>